<sequence length="193" mass="22720">MTPQEQVNSEANKYVMPAVEDYLATRCLLLNNIFVGLILAHEAIEKIMKALLVLESVNIPKSCHDLNKLSKLLSDKNSTKYEFLKKEIKFIDRLDTHYAWRYYDGNINKRSKTKSPTELHPIDKLWIALYECYMNFLPEKWKFSNYLIANLFAPEIQKHTTWSQLLSINNRALKNKTKNWKDGFDAWYRPSGK</sequence>
<evidence type="ECO:0000259" key="1">
    <source>
        <dbReference type="Pfam" id="PF05168"/>
    </source>
</evidence>
<feature type="domain" description="HEPN" evidence="1">
    <location>
        <begin position="39"/>
        <end position="105"/>
    </location>
</feature>
<proteinExistence type="predicted"/>
<dbReference type="Proteomes" id="UP000177659">
    <property type="component" value="Unassembled WGS sequence"/>
</dbReference>
<evidence type="ECO:0000313" key="3">
    <source>
        <dbReference type="Proteomes" id="UP000177659"/>
    </source>
</evidence>
<comment type="caution">
    <text evidence="2">The sequence shown here is derived from an EMBL/GenBank/DDBJ whole genome shotgun (WGS) entry which is preliminary data.</text>
</comment>
<dbReference type="Gene3D" id="1.20.120.330">
    <property type="entry name" value="Nucleotidyltransferases domain 2"/>
    <property type="match status" value="1"/>
</dbReference>
<name>A0A1F6D174_9BACT</name>
<dbReference type="AlphaFoldDB" id="A0A1F6D174"/>
<dbReference type="InterPro" id="IPR007842">
    <property type="entry name" value="HEPN_dom"/>
</dbReference>
<reference evidence="2 3" key="1">
    <citation type="journal article" date="2016" name="Nat. Commun.">
        <title>Thousands of microbial genomes shed light on interconnected biogeochemical processes in an aquifer system.</title>
        <authorList>
            <person name="Anantharaman K."/>
            <person name="Brown C.T."/>
            <person name="Hug L.A."/>
            <person name="Sharon I."/>
            <person name="Castelle C.J."/>
            <person name="Probst A.J."/>
            <person name="Thomas B.C."/>
            <person name="Singh A."/>
            <person name="Wilkins M.J."/>
            <person name="Karaoz U."/>
            <person name="Brodie E.L."/>
            <person name="Williams K.H."/>
            <person name="Hubbard S.S."/>
            <person name="Banfield J.F."/>
        </authorList>
    </citation>
    <scope>NUCLEOTIDE SEQUENCE [LARGE SCALE GENOMIC DNA]</scope>
</reference>
<gene>
    <name evidence="2" type="ORF">A3D62_02060</name>
</gene>
<dbReference type="Pfam" id="PF05168">
    <property type="entry name" value="HEPN"/>
    <property type="match status" value="1"/>
</dbReference>
<organism evidence="2 3">
    <name type="scientific">Candidatus Kaiserbacteria bacterium RIFCSPHIGHO2_02_FULL_49_11</name>
    <dbReference type="NCBI Taxonomy" id="1798489"/>
    <lineage>
        <taxon>Bacteria</taxon>
        <taxon>Candidatus Kaiseribacteriota</taxon>
    </lineage>
</organism>
<evidence type="ECO:0000313" key="2">
    <source>
        <dbReference type="EMBL" id="OGG55041.1"/>
    </source>
</evidence>
<protein>
    <recommendedName>
        <fullName evidence="1">HEPN domain-containing protein</fullName>
    </recommendedName>
</protein>
<accession>A0A1F6D174</accession>
<dbReference type="EMBL" id="MFLC01000024">
    <property type="protein sequence ID" value="OGG55041.1"/>
    <property type="molecule type" value="Genomic_DNA"/>
</dbReference>
<dbReference type="SUPFAM" id="SSF81593">
    <property type="entry name" value="Nucleotidyltransferase substrate binding subunit/domain"/>
    <property type="match status" value="1"/>
</dbReference>